<dbReference type="GO" id="GO:0000278">
    <property type="term" value="P:mitotic cell cycle"/>
    <property type="evidence" value="ECO:0007669"/>
    <property type="project" value="TreeGrafter"/>
</dbReference>
<dbReference type="PANTHER" id="PTHR28573:SF1">
    <property type="entry name" value="SPINDLE AND KINETOCHORE-ASSOCIATED PROTEIN 1"/>
    <property type="match status" value="1"/>
</dbReference>
<dbReference type="GO" id="GO:0031110">
    <property type="term" value="P:regulation of microtubule polymerization or depolymerization"/>
    <property type="evidence" value="ECO:0007669"/>
    <property type="project" value="TreeGrafter"/>
</dbReference>
<evidence type="ECO:0000313" key="3">
    <source>
        <dbReference type="EMBL" id="RKO90412.1"/>
    </source>
</evidence>
<gene>
    <name evidence="3" type="ORF">BDK51DRAFT_52106</name>
</gene>
<dbReference type="EMBL" id="KZ995571">
    <property type="protein sequence ID" value="RKO90412.1"/>
    <property type="molecule type" value="Genomic_DNA"/>
</dbReference>
<dbReference type="AlphaFoldDB" id="A0A4P9WDI5"/>
<proteinExistence type="inferred from homology"/>
<protein>
    <recommendedName>
        <fullName evidence="5">Spindle and kinetochore-associated protein 1</fullName>
    </recommendedName>
</protein>
<accession>A0A4P9WDI5</accession>
<dbReference type="GO" id="GO:0007059">
    <property type="term" value="P:chromosome segregation"/>
    <property type="evidence" value="ECO:0007669"/>
    <property type="project" value="InterPro"/>
</dbReference>
<evidence type="ECO:0000256" key="2">
    <source>
        <dbReference type="SAM" id="MobiDB-lite"/>
    </source>
</evidence>
<evidence type="ECO:0000313" key="4">
    <source>
        <dbReference type="Proteomes" id="UP000269721"/>
    </source>
</evidence>
<dbReference type="OrthoDB" id="5962at2759"/>
<dbReference type="GO" id="GO:0008017">
    <property type="term" value="F:microtubule binding"/>
    <property type="evidence" value="ECO:0007669"/>
    <property type="project" value="InterPro"/>
</dbReference>
<feature type="compositionally biased region" description="Basic and acidic residues" evidence="2">
    <location>
        <begin position="107"/>
        <end position="121"/>
    </location>
</feature>
<dbReference type="Pfam" id="PF07160">
    <property type="entry name" value="SKA1"/>
    <property type="match status" value="1"/>
</dbReference>
<dbReference type="GO" id="GO:0000940">
    <property type="term" value="C:outer kinetochore"/>
    <property type="evidence" value="ECO:0007669"/>
    <property type="project" value="TreeGrafter"/>
</dbReference>
<dbReference type="InterPro" id="IPR042031">
    <property type="entry name" value="SKA1_MBD_sf"/>
</dbReference>
<name>A0A4P9WDI5_9FUNG</name>
<feature type="region of interest" description="Disordered" evidence="2">
    <location>
        <begin position="103"/>
        <end position="159"/>
    </location>
</feature>
<dbReference type="GO" id="GO:0051301">
    <property type="term" value="P:cell division"/>
    <property type="evidence" value="ECO:0007669"/>
    <property type="project" value="InterPro"/>
</dbReference>
<reference evidence="4" key="1">
    <citation type="journal article" date="2018" name="Nat. Microbiol.">
        <title>Leveraging single-cell genomics to expand the fungal tree of life.</title>
        <authorList>
            <person name="Ahrendt S.R."/>
            <person name="Quandt C.A."/>
            <person name="Ciobanu D."/>
            <person name="Clum A."/>
            <person name="Salamov A."/>
            <person name="Andreopoulos B."/>
            <person name="Cheng J.F."/>
            <person name="Woyke T."/>
            <person name="Pelin A."/>
            <person name="Henrissat B."/>
            <person name="Reynolds N.K."/>
            <person name="Benny G.L."/>
            <person name="Smith M.E."/>
            <person name="James T.Y."/>
            <person name="Grigoriev I.V."/>
        </authorList>
    </citation>
    <scope>NUCLEOTIDE SEQUENCE [LARGE SCALE GENOMIC DNA]</scope>
</reference>
<organism evidence="3 4">
    <name type="scientific">Blyttiomyces helicus</name>
    <dbReference type="NCBI Taxonomy" id="388810"/>
    <lineage>
        <taxon>Eukaryota</taxon>
        <taxon>Fungi</taxon>
        <taxon>Fungi incertae sedis</taxon>
        <taxon>Chytridiomycota</taxon>
        <taxon>Chytridiomycota incertae sedis</taxon>
        <taxon>Chytridiomycetes</taxon>
        <taxon>Chytridiomycetes incertae sedis</taxon>
        <taxon>Blyttiomyces</taxon>
    </lineage>
</organism>
<dbReference type="Gene3D" id="1.10.10.1890">
    <property type="entry name" value="Ska1 microtubule binding domain-like"/>
    <property type="match status" value="1"/>
</dbReference>
<evidence type="ECO:0000256" key="1">
    <source>
        <dbReference type="ARBA" id="ARBA00006836"/>
    </source>
</evidence>
<keyword evidence="4" id="KW-1185">Reference proteome</keyword>
<dbReference type="Proteomes" id="UP000269721">
    <property type="component" value="Unassembled WGS sequence"/>
</dbReference>
<sequence>MDQTLSSIAHRLEILKELAELRCSAPHDSLPTLPTFPPLATEISSLEQRTKDVRAQIALEHATHARTQSILDDLDRQHELLLHMVANRPKHLPLVARDSGAVDEGAGVEKEGRRGVEREAGDAAGMGADRKKVLGNSGALNRGGVPAAGGKRAGEKKGEEVAKPVKARVATTVAPVTVAEFDALPKYLLVGRLNRDRINELFAEFNKVVFDKLAILRFPQAKMSKEQRDIFWEHRKADVEETKGKTFITEKDIKDKERWSKSEFRLNPVGRSTIAIMRHLGRIKEVRGGGHTRIVIM</sequence>
<comment type="similarity">
    <text evidence="1">Belongs to the SKA1 family.</text>
</comment>
<dbReference type="InterPro" id="IPR009829">
    <property type="entry name" value="SKA1"/>
</dbReference>
<dbReference type="GO" id="GO:0005876">
    <property type="term" value="C:spindle microtubule"/>
    <property type="evidence" value="ECO:0007669"/>
    <property type="project" value="TreeGrafter"/>
</dbReference>
<dbReference type="GO" id="GO:0072686">
    <property type="term" value="C:mitotic spindle"/>
    <property type="evidence" value="ECO:0007669"/>
    <property type="project" value="TreeGrafter"/>
</dbReference>
<evidence type="ECO:0008006" key="5">
    <source>
        <dbReference type="Google" id="ProtNLM"/>
    </source>
</evidence>
<dbReference type="PANTHER" id="PTHR28573">
    <property type="entry name" value="SPINDLE AND KINETOCHORE-ASSOCIATED PROTEIN 1"/>
    <property type="match status" value="1"/>
</dbReference>